<organism evidence="2 3">
    <name type="scientific">Insolitispirillum peregrinum</name>
    <dbReference type="NCBI Taxonomy" id="80876"/>
    <lineage>
        <taxon>Bacteria</taxon>
        <taxon>Pseudomonadati</taxon>
        <taxon>Pseudomonadota</taxon>
        <taxon>Alphaproteobacteria</taxon>
        <taxon>Rhodospirillales</taxon>
        <taxon>Novispirillaceae</taxon>
        <taxon>Insolitispirillum</taxon>
    </lineage>
</organism>
<protein>
    <recommendedName>
        <fullName evidence="1">BstA-like C-terminal domain-containing protein</fullName>
    </recommendedName>
</protein>
<dbReference type="RefSeq" id="WP_139332697.1">
    <property type="nucleotide sequence ID" value="NZ_FTOA01000001.1"/>
</dbReference>
<dbReference type="AlphaFoldDB" id="A0A1N7IHH7"/>
<evidence type="ECO:0000259" key="1">
    <source>
        <dbReference type="Pfam" id="PF26567"/>
    </source>
</evidence>
<dbReference type="InterPro" id="IPR058744">
    <property type="entry name" value="BstA-like_C"/>
</dbReference>
<feature type="domain" description="BstA-like C-terminal" evidence="1">
    <location>
        <begin position="204"/>
        <end position="328"/>
    </location>
</feature>
<sequence>MAKGKHIINPVKGTLDKVSTALVQAGPPAPKEISLSPNRINILSSKATTKEISQVQGSLDLGIEVDAEFGEIGMGVLSDGTPYLNQRGLAALCGVQNAHIGTISSQWNELDIKPRIKAIKDILEKSGSSIPYPHIEVIHKGRVHYCYPAEICLSILEYYAFDAGVNCQTEARNNFRLLAGSKLRELIYSQVGYDPSGAQSKRFNKWHERIALNYHSAPKGYFHVFNEAHTIIYELIVAGANIDEKFVVDISIGLHWSKYWDANKLEHEFGIRRKYAHRYPDDHPQAKSNPQESWCYPLASLGHYREWLQNVYLEGGKFAKYLDGKVKQGDLPPSIAQLAMSTLVPPQIEGPKQ</sequence>
<evidence type="ECO:0000313" key="2">
    <source>
        <dbReference type="EMBL" id="SIS36492.1"/>
    </source>
</evidence>
<proteinExistence type="predicted"/>
<name>A0A1N7IHH7_9PROT</name>
<keyword evidence="3" id="KW-1185">Reference proteome</keyword>
<dbReference type="EMBL" id="FTOA01000001">
    <property type="protein sequence ID" value="SIS36492.1"/>
    <property type="molecule type" value="Genomic_DNA"/>
</dbReference>
<dbReference type="Pfam" id="PF26567">
    <property type="entry name" value="BstA_C"/>
    <property type="match status" value="1"/>
</dbReference>
<evidence type="ECO:0000313" key="3">
    <source>
        <dbReference type="Proteomes" id="UP000185678"/>
    </source>
</evidence>
<dbReference type="Proteomes" id="UP000185678">
    <property type="component" value="Unassembled WGS sequence"/>
</dbReference>
<reference evidence="2 3" key="1">
    <citation type="submission" date="2017-01" db="EMBL/GenBank/DDBJ databases">
        <authorList>
            <person name="Mah S.A."/>
            <person name="Swanson W.J."/>
            <person name="Moy G.W."/>
            <person name="Vacquier V.D."/>
        </authorList>
    </citation>
    <scope>NUCLEOTIDE SEQUENCE [LARGE SCALE GENOMIC DNA]</scope>
    <source>
        <strain evidence="2 3">DSM 11589</strain>
    </source>
</reference>
<dbReference type="OrthoDB" id="5917964at2"/>
<gene>
    <name evidence="2" type="ORF">SAMN05421779_10115</name>
</gene>
<accession>A0A1N7IHH7</accession>